<name>B8QU09_9CAUD</name>
<dbReference type="EMBL" id="EU710883">
    <property type="protein sequence ID" value="ACH89024.1"/>
    <property type="molecule type" value="Genomic_DNA"/>
</dbReference>
<reference evidence="1 2" key="1">
    <citation type="journal article" date="2009" name="Appl. Environ. Microbiol.">
        <title>Complete genome of the broad-host-range Erwinia amylovora phage phiEa21-4 and its relationship to Salmonella phage felix O1.</title>
        <authorList>
            <person name="Lehman S.M."/>
            <person name="Kropinski A.M."/>
            <person name="Castle A.J."/>
            <person name="Svircev A.M."/>
        </authorList>
    </citation>
    <scope>NUCLEOTIDE SEQUENCE [LARGE SCALE GENOMIC DNA]</scope>
</reference>
<dbReference type="KEGG" id="vg:7256748"/>
<organism evidence="1 2">
    <name type="scientific">Erwinia phage phiEa21-4</name>
    <dbReference type="NCBI Taxonomy" id="557393"/>
    <lineage>
        <taxon>Viruses</taxon>
        <taxon>Duplodnaviria</taxon>
        <taxon>Heunggongvirae</taxon>
        <taxon>Uroviricota</taxon>
        <taxon>Caudoviricetes</taxon>
        <taxon>Andersonviridae</taxon>
        <taxon>Ounavirinae</taxon>
        <taxon>Kolesnikvirus</taxon>
        <taxon>Kolesnikvirus Ea214</taxon>
    </lineage>
</organism>
<accession>B8QU09</accession>
<gene>
    <name evidence="1" type="primary">111</name>
</gene>
<keyword evidence="2" id="KW-1185">Reference proteome</keyword>
<evidence type="ECO:0000313" key="2">
    <source>
        <dbReference type="Proteomes" id="UP000002599"/>
    </source>
</evidence>
<sequence length="180" mass="21283">MESFFISGDCMYSEAVAVIMTVVNLDFQDREDFLFSHKYDRQNSNWMKLNHEGLTRKKIIARYFPHYTVDNLYEHCFFKNFITVINEEFGLEKNHQFTLGHHIPLNKGGAHHVSNWFIQTKKDNQIQGDNLPDCPLMSYDEQIDYLFNHLLNHSTINGMHSERFIKYALKYSGVYNESSL</sequence>
<dbReference type="RefSeq" id="YP_002456134.1">
    <property type="nucleotide sequence ID" value="NC_011811.1"/>
</dbReference>
<dbReference type="OrthoDB" id="9728at10239"/>
<dbReference type="Proteomes" id="UP000002599">
    <property type="component" value="Segment"/>
</dbReference>
<protein>
    <submittedName>
        <fullName evidence="1">Uncharacterized protein 111</fullName>
    </submittedName>
</protein>
<evidence type="ECO:0000313" key="1">
    <source>
        <dbReference type="EMBL" id="ACH89024.1"/>
    </source>
</evidence>
<proteinExistence type="predicted"/>